<dbReference type="PANTHER" id="PTHR32060:SF30">
    <property type="entry name" value="CARBOXY-TERMINAL PROCESSING PROTEASE CTPA"/>
    <property type="match status" value="1"/>
</dbReference>
<dbReference type="CDD" id="cd07560">
    <property type="entry name" value="Peptidase_S41_CPP"/>
    <property type="match status" value="1"/>
</dbReference>
<dbReference type="InterPro" id="IPR036034">
    <property type="entry name" value="PDZ_sf"/>
</dbReference>
<dbReference type="NCBIfam" id="TIGR00225">
    <property type="entry name" value="prc"/>
    <property type="match status" value="1"/>
</dbReference>
<keyword evidence="3 5" id="KW-0378">Hydrolase</keyword>
<dbReference type="InterPro" id="IPR041489">
    <property type="entry name" value="PDZ_6"/>
</dbReference>
<dbReference type="InterPro" id="IPR005151">
    <property type="entry name" value="Tail-specific_protease"/>
</dbReference>
<comment type="caution">
    <text evidence="7">The sequence shown here is derived from an EMBL/GenBank/DDBJ whole genome shotgun (WGS) entry which is preliminary data.</text>
</comment>
<dbReference type="GO" id="GO:0030288">
    <property type="term" value="C:outer membrane-bounded periplasmic space"/>
    <property type="evidence" value="ECO:0007669"/>
    <property type="project" value="TreeGrafter"/>
</dbReference>
<dbReference type="PANTHER" id="PTHR32060">
    <property type="entry name" value="TAIL-SPECIFIC PROTEASE"/>
    <property type="match status" value="1"/>
</dbReference>
<dbReference type="AlphaFoldDB" id="A0A2H0BSK4"/>
<dbReference type="InterPro" id="IPR029045">
    <property type="entry name" value="ClpP/crotonase-like_dom_sf"/>
</dbReference>
<keyword evidence="4 5" id="KW-0720">Serine protease</keyword>
<gene>
    <name evidence="7" type="ORF">COX00_02045</name>
</gene>
<dbReference type="GO" id="GO:0007165">
    <property type="term" value="P:signal transduction"/>
    <property type="evidence" value="ECO:0007669"/>
    <property type="project" value="TreeGrafter"/>
</dbReference>
<keyword evidence="2 5" id="KW-0645">Protease</keyword>
<evidence type="ECO:0000313" key="8">
    <source>
        <dbReference type="Proteomes" id="UP000231581"/>
    </source>
</evidence>
<dbReference type="SUPFAM" id="SSF52096">
    <property type="entry name" value="ClpP/crotonase"/>
    <property type="match status" value="1"/>
</dbReference>
<evidence type="ECO:0000259" key="6">
    <source>
        <dbReference type="PROSITE" id="PS50106"/>
    </source>
</evidence>
<evidence type="ECO:0000256" key="3">
    <source>
        <dbReference type="ARBA" id="ARBA00022801"/>
    </source>
</evidence>
<evidence type="ECO:0000256" key="4">
    <source>
        <dbReference type="ARBA" id="ARBA00022825"/>
    </source>
</evidence>
<organism evidence="7 8">
    <name type="scientific">Candidatus Uhrbacteria bacterium CG22_combo_CG10-13_8_21_14_all_47_17</name>
    <dbReference type="NCBI Taxonomy" id="1975041"/>
    <lineage>
        <taxon>Bacteria</taxon>
        <taxon>Candidatus Uhriibacteriota</taxon>
    </lineage>
</organism>
<accession>A0A2H0BSK4</accession>
<dbReference type="Proteomes" id="UP000231581">
    <property type="component" value="Unassembled WGS sequence"/>
</dbReference>
<feature type="domain" description="PDZ" evidence="6">
    <location>
        <begin position="1"/>
        <end position="49"/>
    </location>
</feature>
<protein>
    <recommendedName>
        <fullName evidence="6">PDZ domain-containing protein</fullName>
    </recommendedName>
</protein>
<dbReference type="GO" id="GO:0004175">
    <property type="term" value="F:endopeptidase activity"/>
    <property type="evidence" value="ECO:0007669"/>
    <property type="project" value="TreeGrafter"/>
</dbReference>
<dbReference type="Pfam" id="PF17820">
    <property type="entry name" value="PDZ_6"/>
    <property type="match status" value="1"/>
</dbReference>
<dbReference type="GO" id="GO:0008236">
    <property type="term" value="F:serine-type peptidase activity"/>
    <property type="evidence" value="ECO:0007669"/>
    <property type="project" value="UniProtKB-KW"/>
</dbReference>
<dbReference type="SMART" id="SM00245">
    <property type="entry name" value="TSPc"/>
    <property type="match status" value="1"/>
</dbReference>
<dbReference type="Pfam" id="PF03572">
    <property type="entry name" value="Peptidase_S41"/>
    <property type="match status" value="1"/>
</dbReference>
<sequence>MRNDHLTIIAPLPESPAEKSGVKSGDLITAVDSVDTTGWSVEEAVSKIRGEKGTDVVLSIYREKADKPSFDVTIMRDEIQIKSVKSEELDHGIIKIDVTNFNEDTRAGFDTAVRDAAQKNPKGIILDLRGNPGGFLDTALFMAGEWVGEDVVVKERRQGEIVETLKGTGHGRFAGISTVVLVNGGSASASEIVAGALQDYGLAMIVGEKTFGKGSVQDYVNLPDGSALKVTIAEWLTPKEHTINGTGLEPDLVIERTTADYEQQIDPQLDRAIGILDGTAPAPAKDKAGE</sequence>
<reference evidence="7 8" key="1">
    <citation type="submission" date="2017-09" db="EMBL/GenBank/DDBJ databases">
        <title>Depth-based differentiation of microbial function through sediment-hosted aquifers and enrichment of novel symbionts in the deep terrestrial subsurface.</title>
        <authorList>
            <person name="Probst A.J."/>
            <person name="Ladd B."/>
            <person name="Jarett J.K."/>
            <person name="Geller-Mcgrath D.E."/>
            <person name="Sieber C.M."/>
            <person name="Emerson J.B."/>
            <person name="Anantharaman K."/>
            <person name="Thomas B.C."/>
            <person name="Malmstrom R."/>
            <person name="Stieglmeier M."/>
            <person name="Klingl A."/>
            <person name="Woyke T."/>
            <person name="Ryan C.M."/>
            <person name="Banfield J.F."/>
        </authorList>
    </citation>
    <scope>NUCLEOTIDE SEQUENCE [LARGE SCALE GENOMIC DNA]</scope>
    <source>
        <strain evidence="7">CG22_combo_CG10-13_8_21_14_all_47_17</strain>
    </source>
</reference>
<dbReference type="EMBL" id="PCSZ01000041">
    <property type="protein sequence ID" value="PIP60653.1"/>
    <property type="molecule type" value="Genomic_DNA"/>
</dbReference>
<dbReference type="SUPFAM" id="SSF50156">
    <property type="entry name" value="PDZ domain-like"/>
    <property type="match status" value="1"/>
</dbReference>
<comment type="similarity">
    <text evidence="1 5">Belongs to the peptidase S41A family.</text>
</comment>
<dbReference type="InterPro" id="IPR004447">
    <property type="entry name" value="Peptidase_S41A"/>
</dbReference>
<evidence type="ECO:0000313" key="7">
    <source>
        <dbReference type="EMBL" id="PIP60653.1"/>
    </source>
</evidence>
<dbReference type="SMART" id="SM00228">
    <property type="entry name" value="PDZ"/>
    <property type="match status" value="1"/>
</dbReference>
<name>A0A2H0BSK4_9BACT</name>
<dbReference type="Gene3D" id="3.90.226.10">
    <property type="entry name" value="2-enoyl-CoA Hydratase, Chain A, domain 1"/>
    <property type="match status" value="1"/>
</dbReference>
<evidence type="ECO:0000256" key="5">
    <source>
        <dbReference type="RuleBase" id="RU004404"/>
    </source>
</evidence>
<dbReference type="GO" id="GO:0006508">
    <property type="term" value="P:proteolysis"/>
    <property type="evidence" value="ECO:0007669"/>
    <property type="project" value="UniProtKB-KW"/>
</dbReference>
<dbReference type="InterPro" id="IPR001478">
    <property type="entry name" value="PDZ"/>
</dbReference>
<dbReference type="CDD" id="cd06782">
    <property type="entry name" value="cpPDZ_CPP-like"/>
    <property type="match status" value="1"/>
</dbReference>
<proteinExistence type="inferred from homology"/>
<dbReference type="PROSITE" id="PS50106">
    <property type="entry name" value="PDZ"/>
    <property type="match status" value="1"/>
</dbReference>
<evidence type="ECO:0000256" key="2">
    <source>
        <dbReference type="ARBA" id="ARBA00022670"/>
    </source>
</evidence>
<dbReference type="Gene3D" id="2.30.42.10">
    <property type="match status" value="1"/>
</dbReference>
<evidence type="ECO:0000256" key="1">
    <source>
        <dbReference type="ARBA" id="ARBA00009179"/>
    </source>
</evidence>